<accession>A0ACB7PBI1</accession>
<reference evidence="1 2" key="1">
    <citation type="journal article" date="2021" name="Nat. Commun.">
        <title>Genetic determinants of endophytism in the Arabidopsis root mycobiome.</title>
        <authorList>
            <person name="Mesny F."/>
            <person name="Miyauchi S."/>
            <person name="Thiergart T."/>
            <person name="Pickel B."/>
            <person name="Atanasova L."/>
            <person name="Karlsson M."/>
            <person name="Huettel B."/>
            <person name="Barry K.W."/>
            <person name="Haridas S."/>
            <person name="Chen C."/>
            <person name="Bauer D."/>
            <person name="Andreopoulos W."/>
            <person name="Pangilinan J."/>
            <person name="LaButti K."/>
            <person name="Riley R."/>
            <person name="Lipzen A."/>
            <person name="Clum A."/>
            <person name="Drula E."/>
            <person name="Henrissat B."/>
            <person name="Kohler A."/>
            <person name="Grigoriev I.V."/>
            <person name="Martin F.M."/>
            <person name="Hacquard S."/>
        </authorList>
    </citation>
    <scope>NUCLEOTIDE SEQUENCE [LARGE SCALE GENOMIC DNA]</scope>
    <source>
        <strain evidence="1 2">MPI-SDFR-AT-0079</strain>
    </source>
</reference>
<dbReference type="Proteomes" id="UP000724584">
    <property type="component" value="Unassembled WGS sequence"/>
</dbReference>
<dbReference type="EMBL" id="JAGIZQ010000003">
    <property type="protein sequence ID" value="KAH6636541.1"/>
    <property type="molecule type" value="Genomic_DNA"/>
</dbReference>
<organism evidence="1 2">
    <name type="scientific">Chaetomium tenue</name>
    <dbReference type="NCBI Taxonomy" id="1854479"/>
    <lineage>
        <taxon>Eukaryota</taxon>
        <taxon>Fungi</taxon>
        <taxon>Dikarya</taxon>
        <taxon>Ascomycota</taxon>
        <taxon>Pezizomycotina</taxon>
        <taxon>Sordariomycetes</taxon>
        <taxon>Sordariomycetidae</taxon>
        <taxon>Sordariales</taxon>
        <taxon>Chaetomiaceae</taxon>
        <taxon>Chaetomium</taxon>
    </lineage>
</organism>
<proteinExistence type="predicted"/>
<sequence>MATNHTSYMAAESLAQARGLSSSISSLSASNTSGRNNAASHISKTYRQASTLFLTRRLPEALSTVLPLVSPPQSDAPNNESTEPAPVIRASRSSRVKVWSLYLTILNAIAELDPEDGKDAFGGQDWRALCYKVRSGDIWEEVIRNGYHGVEADVDAEVVINLATLLLAHSKTQNLNQKRLENYLAAARTPSLDISADRFTESPARRHESPSPSPAASRKTRRPAPSGADTPRDLNARVKILELYTLHVLPRNDQWEYAHEFISVSPVLDDERREAFLQALDTLREEQAEAGRREEEERAAREEAIRRDIEEARRLRAENEAREKKRLEEERLKRDAEAREREREKEREKERLETAKAKAKAKATVDDYGVESTASSPSPASPAPASPAPKKGGSSGSQASGSGGMARPRGPLPRRGAGNAGGGGGSNAVAAPTLMSRASMVLTNLRTLVDEIAGAFQTNPYALMRMLAFVVGLLMLLSRKKIRERIARILQTSWNKVKATAGMGTKVSYI</sequence>
<evidence type="ECO:0000313" key="2">
    <source>
        <dbReference type="Proteomes" id="UP000724584"/>
    </source>
</evidence>
<keyword evidence="2" id="KW-1185">Reference proteome</keyword>
<evidence type="ECO:0000313" key="1">
    <source>
        <dbReference type="EMBL" id="KAH6636541.1"/>
    </source>
</evidence>
<comment type="caution">
    <text evidence="1">The sequence shown here is derived from an EMBL/GenBank/DDBJ whole genome shotgun (WGS) entry which is preliminary data.</text>
</comment>
<gene>
    <name evidence="1" type="ORF">F5144DRAFT_567833</name>
</gene>
<protein>
    <submittedName>
        <fullName evidence="1">Uncharacterized protein</fullName>
    </submittedName>
</protein>
<name>A0ACB7PBI1_9PEZI</name>